<evidence type="ECO:0000313" key="1">
    <source>
        <dbReference type="EMBL" id="CAA9308267.1"/>
    </source>
</evidence>
<gene>
    <name evidence="1" type="ORF">AVDCRST_MAG93-5050</name>
</gene>
<protein>
    <submittedName>
        <fullName evidence="1">Uncharacterized protein</fullName>
    </submittedName>
</protein>
<proteinExistence type="predicted"/>
<feature type="non-terminal residue" evidence="1">
    <location>
        <position position="86"/>
    </location>
</feature>
<dbReference type="AlphaFoldDB" id="A0A6J4KLB5"/>
<feature type="non-terminal residue" evidence="1">
    <location>
        <position position="1"/>
    </location>
</feature>
<accession>A0A6J4KLB5</accession>
<name>A0A6J4KLB5_9CHLR</name>
<reference evidence="1" key="1">
    <citation type="submission" date="2020-02" db="EMBL/GenBank/DDBJ databases">
        <authorList>
            <person name="Meier V. D."/>
        </authorList>
    </citation>
    <scope>NUCLEOTIDE SEQUENCE</scope>
    <source>
        <strain evidence="1">AVDCRST_MAG93</strain>
    </source>
</reference>
<sequence>SATAQPELPYRHHSQHAVLRRRKLLLLCAVHVRVICRLPRRGTVAVCHRAGVTHGIPGVIAAGDRRVDRRAYAPNVGRARRTRCEV</sequence>
<dbReference type="EMBL" id="CADCTR010001703">
    <property type="protein sequence ID" value="CAA9308267.1"/>
    <property type="molecule type" value="Genomic_DNA"/>
</dbReference>
<organism evidence="1">
    <name type="scientific">uncultured Chloroflexia bacterium</name>
    <dbReference type="NCBI Taxonomy" id="1672391"/>
    <lineage>
        <taxon>Bacteria</taxon>
        <taxon>Bacillati</taxon>
        <taxon>Chloroflexota</taxon>
        <taxon>Chloroflexia</taxon>
        <taxon>environmental samples</taxon>
    </lineage>
</organism>